<dbReference type="RefSeq" id="WP_084284436.1">
    <property type="nucleotide sequence ID" value="NZ_FWXJ01000011.1"/>
</dbReference>
<dbReference type="EMBL" id="FWXJ01000011">
    <property type="protein sequence ID" value="SMC67965.1"/>
    <property type="molecule type" value="Genomic_DNA"/>
</dbReference>
<evidence type="ECO:0000313" key="1">
    <source>
        <dbReference type="EMBL" id="SMC67965.1"/>
    </source>
</evidence>
<reference evidence="1 2" key="1">
    <citation type="submission" date="2017-04" db="EMBL/GenBank/DDBJ databases">
        <authorList>
            <person name="Afonso C.L."/>
            <person name="Miller P.J."/>
            <person name="Scott M.A."/>
            <person name="Spackman E."/>
            <person name="Goraichik I."/>
            <person name="Dimitrov K.M."/>
            <person name="Suarez D.L."/>
            <person name="Swayne D.E."/>
        </authorList>
    </citation>
    <scope>NUCLEOTIDE SEQUENCE [LARGE SCALE GENOMIC DNA]</scope>
    <source>
        <strain evidence="1 2">VK13</strain>
    </source>
</reference>
<accession>A0A1W2B4Q7</accession>
<dbReference type="STRING" id="1938817.SAMN06296008_11173"/>
<dbReference type="Pfam" id="PF19795">
    <property type="entry name" value="DUF6279"/>
    <property type="match status" value="1"/>
</dbReference>
<proteinExistence type="predicted"/>
<gene>
    <name evidence="1" type="ORF">SAMN06296008_11173</name>
</gene>
<dbReference type="PROSITE" id="PS51257">
    <property type="entry name" value="PROKAR_LIPOPROTEIN"/>
    <property type="match status" value="1"/>
</dbReference>
<name>A0A1W2B4Q7_9BURK</name>
<organism evidence="1 2">
    <name type="scientific">Polynucleobacter kasalickyi</name>
    <dbReference type="NCBI Taxonomy" id="1938817"/>
    <lineage>
        <taxon>Bacteria</taxon>
        <taxon>Pseudomonadati</taxon>
        <taxon>Pseudomonadota</taxon>
        <taxon>Betaproteobacteria</taxon>
        <taxon>Burkholderiales</taxon>
        <taxon>Burkholderiaceae</taxon>
        <taxon>Polynucleobacter</taxon>
    </lineage>
</organism>
<dbReference type="Proteomes" id="UP000192708">
    <property type="component" value="Unassembled WGS sequence"/>
</dbReference>
<dbReference type="OrthoDB" id="5767052at2"/>
<protein>
    <recommendedName>
        <fullName evidence="3">Lipoprotein</fullName>
    </recommendedName>
</protein>
<dbReference type="AlphaFoldDB" id="A0A1W2B4Q7"/>
<keyword evidence="2" id="KW-1185">Reference proteome</keyword>
<sequence length="294" mass="34296">MTTLKDRLLLLLLTIWVGFVLSSCSSIQLAYNQSDYLLKWWLDDYINLTDEQEKIFDQALPLLTKKHRQEELPKSRQGLQQIRHKLDQAISEEDAILVVQKVKFLSKESIYLAQDDLAKLAVTLQPKQLVHLENTFNKLNKKFQSDYLKGSPEDRLNKRVEKIIERTESFSGDLSKSQKLQLKEIAKENLLDMQLVYEARLYKQQLILNSLRKISSEQPSIVQTKAILTQLFNDIEFGTTPEQKEFEKKRDVRSGIILAKTTALFNQSQRKKTQEKIKSWEDDLQVLAQQKAKD</sequence>
<evidence type="ECO:0008006" key="3">
    <source>
        <dbReference type="Google" id="ProtNLM"/>
    </source>
</evidence>
<evidence type="ECO:0000313" key="2">
    <source>
        <dbReference type="Proteomes" id="UP000192708"/>
    </source>
</evidence>